<dbReference type="PANTHER" id="PTHR33909">
    <property type="entry name" value="SEC TRANSLOCON ACCESSORY COMPLEX SUBUNIT YAJC"/>
    <property type="match status" value="1"/>
</dbReference>
<dbReference type="STRING" id="1679170.AC625_17340"/>
<evidence type="ECO:0000256" key="7">
    <source>
        <dbReference type="ARBA" id="ARBA00022989"/>
    </source>
</evidence>
<accession>A0A0K9GWQ5</accession>
<comment type="subcellular location">
    <subcellularLocation>
        <location evidence="1">Cell membrane</location>
        <topology evidence="1">Single-pass membrane protein</topology>
    </subcellularLocation>
</comment>
<dbReference type="Pfam" id="PF02699">
    <property type="entry name" value="YajC"/>
    <property type="match status" value="1"/>
</dbReference>
<dbReference type="RefSeq" id="WP_049682428.1">
    <property type="nucleotide sequence ID" value="NZ_JBNNUY010000001.1"/>
</dbReference>
<gene>
    <name evidence="11" type="ORF">AC625_17340</name>
</gene>
<sequence length="94" mass="10366">MPQGLGGILPLVLMFVLFYFLLIRPNQKRQKAVNLMQSSLKRGDKVVTIGGLHGTIDSIEDATAIIKATDGSKLKFERSAIREVKESAPEKELV</sequence>
<dbReference type="NCBIfam" id="TIGR00739">
    <property type="entry name" value="yajC"/>
    <property type="match status" value="1"/>
</dbReference>
<keyword evidence="7 10" id="KW-1133">Transmembrane helix</keyword>
<dbReference type="GO" id="GO:0005886">
    <property type="term" value="C:plasma membrane"/>
    <property type="evidence" value="ECO:0007669"/>
    <property type="project" value="UniProtKB-SubCell"/>
</dbReference>
<reference evidence="12" key="1">
    <citation type="submission" date="2015-07" db="EMBL/GenBank/DDBJ databases">
        <title>Genome sequencing project for genomic taxonomy and phylogenomics of Bacillus-like bacteria.</title>
        <authorList>
            <person name="Liu B."/>
            <person name="Wang J."/>
            <person name="Zhu Y."/>
            <person name="Liu G."/>
            <person name="Chen Q."/>
            <person name="Chen Z."/>
            <person name="Lan J."/>
            <person name="Che J."/>
            <person name="Ge C."/>
            <person name="Shi H."/>
            <person name="Pan Z."/>
            <person name="Liu X."/>
        </authorList>
    </citation>
    <scope>NUCLEOTIDE SEQUENCE [LARGE SCALE GENOMIC DNA]</scope>
    <source>
        <strain evidence="12">FJAT-27997</strain>
    </source>
</reference>
<evidence type="ECO:0000256" key="8">
    <source>
        <dbReference type="ARBA" id="ARBA00023010"/>
    </source>
</evidence>
<keyword evidence="9 10" id="KW-0472">Membrane</keyword>
<feature type="transmembrane region" description="Helical" evidence="10">
    <location>
        <begin position="6"/>
        <end position="23"/>
    </location>
</feature>
<evidence type="ECO:0000313" key="11">
    <source>
        <dbReference type="EMBL" id="KMY51075.1"/>
    </source>
</evidence>
<dbReference type="AlphaFoldDB" id="A0A0K9GWQ5"/>
<organism evidence="11 12">
    <name type="scientific">Peribacillus loiseleuriae</name>
    <dbReference type="NCBI Taxonomy" id="1679170"/>
    <lineage>
        <taxon>Bacteria</taxon>
        <taxon>Bacillati</taxon>
        <taxon>Bacillota</taxon>
        <taxon>Bacilli</taxon>
        <taxon>Bacillales</taxon>
        <taxon>Bacillaceae</taxon>
        <taxon>Peribacillus</taxon>
    </lineage>
</organism>
<evidence type="ECO:0000256" key="5">
    <source>
        <dbReference type="ARBA" id="ARBA00022692"/>
    </source>
</evidence>
<keyword evidence="12" id="KW-1185">Reference proteome</keyword>
<name>A0A0K9GWQ5_9BACI</name>
<keyword evidence="6" id="KW-0653">Protein transport</keyword>
<dbReference type="OrthoDB" id="9800132at2"/>
<evidence type="ECO:0000256" key="9">
    <source>
        <dbReference type="ARBA" id="ARBA00023136"/>
    </source>
</evidence>
<evidence type="ECO:0000256" key="2">
    <source>
        <dbReference type="ARBA" id="ARBA00006742"/>
    </source>
</evidence>
<comment type="similarity">
    <text evidence="2">Belongs to the YajC family.</text>
</comment>
<dbReference type="PANTHER" id="PTHR33909:SF1">
    <property type="entry name" value="SEC TRANSLOCON ACCESSORY COMPLEX SUBUNIT YAJC"/>
    <property type="match status" value="1"/>
</dbReference>
<keyword evidence="4" id="KW-1003">Cell membrane</keyword>
<evidence type="ECO:0000256" key="3">
    <source>
        <dbReference type="ARBA" id="ARBA00022448"/>
    </source>
</evidence>
<evidence type="ECO:0000256" key="6">
    <source>
        <dbReference type="ARBA" id="ARBA00022927"/>
    </source>
</evidence>
<evidence type="ECO:0000256" key="4">
    <source>
        <dbReference type="ARBA" id="ARBA00022475"/>
    </source>
</evidence>
<dbReference type="Proteomes" id="UP000037146">
    <property type="component" value="Unassembled WGS sequence"/>
</dbReference>
<proteinExistence type="inferred from homology"/>
<dbReference type="PATRIC" id="fig|1679170.3.peg.3946"/>
<dbReference type="SMART" id="SM01323">
    <property type="entry name" value="YajC"/>
    <property type="match status" value="1"/>
</dbReference>
<evidence type="ECO:0000256" key="1">
    <source>
        <dbReference type="ARBA" id="ARBA00004162"/>
    </source>
</evidence>
<keyword evidence="5 10" id="KW-0812">Transmembrane</keyword>
<evidence type="ECO:0000313" key="12">
    <source>
        <dbReference type="Proteomes" id="UP000037146"/>
    </source>
</evidence>
<dbReference type="EMBL" id="LFZW01000001">
    <property type="protein sequence ID" value="KMY51075.1"/>
    <property type="molecule type" value="Genomic_DNA"/>
</dbReference>
<dbReference type="PRINTS" id="PR01853">
    <property type="entry name" value="YAJCTRNLCASE"/>
</dbReference>
<keyword evidence="3" id="KW-0813">Transport</keyword>
<comment type="caution">
    <text evidence="11">The sequence shown here is derived from an EMBL/GenBank/DDBJ whole genome shotgun (WGS) entry which is preliminary data.</text>
</comment>
<keyword evidence="8" id="KW-0811">Translocation</keyword>
<dbReference type="GO" id="GO:0015031">
    <property type="term" value="P:protein transport"/>
    <property type="evidence" value="ECO:0007669"/>
    <property type="project" value="UniProtKB-KW"/>
</dbReference>
<dbReference type="InterPro" id="IPR003849">
    <property type="entry name" value="Preprotein_translocase_YajC"/>
</dbReference>
<protein>
    <submittedName>
        <fullName evidence="11">Preprotein translocase subunit YajC</fullName>
    </submittedName>
</protein>
<evidence type="ECO:0000256" key="10">
    <source>
        <dbReference type="SAM" id="Phobius"/>
    </source>
</evidence>